<evidence type="ECO:0000256" key="1">
    <source>
        <dbReference type="SAM" id="Phobius"/>
    </source>
</evidence>
<dbReference type="Proteomes" id="UP000321197">
    <property type="component" value="Unassembled WGS sequence"/>
</dbReference>
<dbReference type="AlphaFoldDB" id="A0A511R2C8"/>
<feature type="transmembrane region" description="Helical" evidence="1">
    <location>
        <begin position="71"/>
        <end position="96"/>
    </location>
</feature>
<keyword evidence="1" id="KW-0812">Transmembrane</keyword>
<keyword evidence="1" id="KW-1133">Transmembrane helix</keyword>
<dbReference type="EMBL" id="BJXL01000061">
    <property type="protein sequence ID" value="GEM83778.1"/>
    <property type="molecule type" value="Genomic_DNA"/>
</dbReference>
<feature type="transmembrane region" description="Helical" evidence="1">
    <location>
        <begin position="21"/>
        <end position="43"/>
    </location>
</feature>
<sequence length="125" mass="14004">MSREKPVNPDAIREAQRGLAWAFLLSLVILAGIVALLAGFTLVRLLPYAGLLATSSELVTLPSGEQIHPSWFRINIMAFAVSLGLFVASLWGLLWLRRWARVPLAEAQPHPKRAQRKPSKKKRKR</sequence>
<comment type="caution">
    <text evidence="2">The sequence shown here is derived from an EMBL/GenBank/DDBJ whole genome shotgun (WGS) entry which is preliminary data.</text>
</comment>
<evidence type="ECO:0000313" key="3">
    <source>
        <dbReference type="Proteomes" id="UP000321197"/>
    </source>
</evidence>
<accession>A0A511R2C8</accession>
<protein>
    <submittedName>
        <fullName evidence="2">Uncharacterized protein</fullName>
    </submittedName>
</protein>
<keyword evidence="1" id="KW-0472">Membrane</keyword>
<organism evidence="2 3">
    <name type="scientific">Meiothermus hypogaeus NBRC 106114</name>
    <dbReference type="NCBI Taxonomy" id="1227553"/>
    <lineage>
        <taxon>Bacteria</taxon>
        <taxon>Thermotogati</taxon>
        <taxon>Deinococcota</taxon>
        <taxon>Deinococci</taxon>
        <taxon>Thermales</taxon>
        <taxon>Thermaceae</taxon>
        <taxon>Meiothermus</taxon>
    </lineage>
</organism>
<gene>
    <name evidence="2" type="ORF">MHY01S_19440</name>
</gene>
<name>A0A511R2C8_9DEIN</name>
<reference evidence="2 3" key="1">
    <citation type="submission" date="2019-07" db="EMBL/GenBank/DDBJ databases">
        <title>Whole genome shotgun sequence of Meiothermus hypogaeus NBRC 106114.</title>
        <authorList>
            <person name="Hosoyama A."/>
            <person name="Uohara A."/>
            <person name="Ohji S."/>
            <person name="Ichikawa N."/>
        </authorList>
    </citation>
    <scope>NUCLEOTIDE SEQUENCE [LARGE SCALE GENOMIC DNA]</scope>
    <source>
        <strain evidence="2 3">NBRC 106114</strain>
    </source>
</reference>
<proteinExistence type="predicted"/>
<evidence type="ECO:0000313" key="2">
    <source>
        <dbReference type="EMBL" id="GEM83778.1"/>
    </source>
</evidence>